<dbReference type="Ensembl" id="ENSLCAT00010018035.1">
    <property type="protein sequence ID" value="ENSLCAP00010017663.1"/>
    <property type="gene ID" value="ENSLCAG00010008390.1"/>
</dbReference>
<dbReference type="OrthoDB" id="5983780at2759"/>
<dbReference type="KEGG" id="lcf:108879004"/>
<evidence type="ECO:0000256" key="4">
    <source>
        <dbReference type="ARBA" id="ARBA00023136"/>
    </source>
</evidence>
<dbReference type="GO" id="GO:0006955">
    <property type="term" value="P:immune response"/>
    <property type="evidence" value="ECO:0007669"/>
    <property type="project" value="InterPro"/>
</dbReference>
<evidence type="ECO:0000256" key="5">
    <source>
        <dbReference type="SAM" id="Phobius"/>
    </source>
</evidence>
<protein>
    <submittedName>
        <fullName evidence="7">Fas ligand (TNF superfamily, member 6)</fullName>
    </submittedName>
    <submittedName>
        <fullName evidence="9">Tumor necrosis factor ligand superfamily member 6</fullName>
    </submittedName>
</protein>
<reference evidence="7" key="3">
    <citation type="submission" date="2025-05" db="UniProtKB">
        <authorList>
            <consortium name="Ensembl"/>
        </authorList>
    </citation>
    <scope>IDENTIFICATION</scope>
</reference>
<sequence>MSCDQSYPFPQVFLVDGHGGSSQHSAQQPNLVPCWSFPPPQERVKSRGKSRGFMGVSPCLAMIVLMLFLLVFAALGFEAFQIYKMQMELKEMKKLEPETEFITAEKQIGGYEPELQRQSKDDRPAAHVTGRIETKTFPGTLRWEPKARPAFTSGGVAYQVEDGSLQVNESGLYHIYSRVELIFKNCDPTSSFLHSVSVRQTGHSPLKLMEAYRAGFCSKELRHSWTTESYLASALKLQKYDKVYVTVSHPQLLSHAHYANFFGLYKI</sequence>
<dbReference type="SMART" id="SM00207">
    <property type="entry name" value="TNF"/>
    <property type="match status" value="1"/>
</dbReference>
<dbReference type="SUPFAM" id="SSF49842">
    <property type="entry name" value="TNF-like"/>
    <property type="match status" value="1"/>
</dbReference>
<dbReference type="GO" id="GO:0005164">
    <property type="term" value="F:tumor necrosis factor receptor binding"/>
    <property type="evidence" value="ECO:0007669"/>
    <property type="project" value="InterPro"/>
</dbReference>
<keyword evidence="5" id="KW-1133">Transmembrane helix</keyword>
<dbReference type="Proteomes" id="UP000694890">
    <property type="component" value="Linkage group LG17"/>
</dbReference>
<dbReference type="STRING" id="8187.ENSLCAP00010017663"/>
<dbReference type="Proteomes" id="UP000314980">
    <property type="component" value="Unassembled WGS sequence"/>
</dbReference>
<proteinExistence type="inferred from homology"/>
<keyword evidence="8" id="KW-1185">Reference proteome</keyword>
<dbReference type="GO" id="GO:0005615">
    <property type="term" value="C:extracellular space"/>
    <property type="evidence" value="ECO:0007669"/>
    <property type="project" value="UniProtKB-KW"/>
</dbReference>
<evidence type="ECO:0000259" key="6">
    <source>
        <dbReference type="PROSITE" id="PS50049"/>
    </source>
</evidence>
<dbReference type="PROSITE" id="PS50049">
    <property type="entry name" value="THD_2"/>
    <property type="match status" value="1"/>
</dbReference>
<dbReference type="PANTHER" id="PTHR11471">
    <property type="entry name" value="TUMOR NECROSIS FACTOR FAMILY MEMBER"/>
    <property type="match status" value="1"/>
</dbReference>
<dbReference type="RefSeq" id="XP_018525622.1">
    <property type="nucleotide sequence ID" value="XM_018670106.2"/>
</dbReference>
<feature type="domain" description="THD" evidence="6">
    <location>
        <begin position="124"/>
        <end position="267"/>
    </location>
</feature>
<dbReference type="InterPro" id="IPR008983">
    <property type="entry name" value="Tumour_necrosis_fac-like_dom"/>
</dbReference>
<dbReference type="CTD" id="356"/>
<dbReference type="AlphaFoldDB" id="A0A4W6CYR9"/>
<keyword evidence="5" id="KW-0812">Transmembrane</keyword>
<dbReference type="GO" id="GO:0008625">
    <property type="term" value="P:extrinsic apoptotic signaling pathway via death domain receptors"/>
    <property type="evidence" value="ECO:0007669"/>
    <property type="project" value="TreeGrafter"/>
</dbReference>
<dbReference type="GO" id="GO:0005125">
    <property type="term" value="F:cytokine activity"/>
    <property type="evidence" value="ECO:0007669"/>
    <property type="project" value="UniProtKB-KW"/>
</dbReference>
<dbReference type="InterPro" id="IPR006052">
    <property type="entry name" value="TNF_dom"/>
</dbReference>
<dbReference type="GO" id="GO:0016020">
    <property type="term" value="C:membrane"/>
    <property type="evidence" value="ECO:0007669"/>
    <property type="project" value="UniProtKB-SubCell"/>
</dbReference>
<dbReference type="Pfam" id="PF00229">
    <property type="entry name" value="TNF"/>
    <property type="match status" value="1"/>
</dbReference>
<dbReference type="InParanoid" id="A0A4W6CYR9"/>
<dbReference type="GeneID" id="108879004"/>
<evidence type="ECO:0000256" key="2">
    <source>
        <dbReference type="ARBA" id="ARBA00008670"/>
    </source>
</evidence>
<evidence type="ECO:0000256" key="1">
    <source>
        <dbReference type="ARBA" id="ARBA00004370"/>
    </source>
</evidence>
<evidence type="ECO:0000313" key="8">
    <source>
        <dbReference type="Proteomes" id="UP000314980"/>
    </source>
</evidence>
<reference evidence="9" key="2">
    <citation type="submission" date="2025-04" db="UniProtKB">
        <authorList>
            <consortium name="RefSeq"/>
        </authorList>
    </citation>
    <scope>IDENTIFICATION</scope>
    <source>
        <tissue evidence="9">Brain</tissue>
    </source>
</reference>
<keyword evidence="4 5" id="KW-0472">Membrane</keyword>
<evidence type="ECO:0000313" key="7">
    <source>
        <dbReference type="Ensembl" id="ENSLCAP00010017663.1"/>
    </source>
</evidence>
<accession>A0A4W6CYR9</accession>
<gene>
    <name evidence="7 9" type="primary">faslg</name>
</gene>
<comment type="subcellular location">
    <subcellularLocation>
        <location evidence="1">Membrane</location>
    </subcellularLocation>
</comment>
<organism evidence="7 8">
    <name type="scientific">Lates calcarifer</name>
    <name type="common">Barramundi</name>
    <name type="synonym">Holocentrus calcarifer</name>
    <dbReference type="NCBI Taxonomy" id="8187"/>
    <lineage>
        <taxon>Eukaryota</taxon>
        <taxon>Metazoa</taxon>
        <taxon>Chordata</taxon>
        <taxon>Craniata</taxon>
        <taxon>Vertebrata</taxon>
        <taxon>Euteleostomi</taxon>
        <taxon>Actinopterygii</taxon>
        <taxon>Neopterygii</taxon>
        <taxon>Teleostei</taxon>
        <taxon>Neoteleostei</taxon>
        <taxon>Acanthomorphata</taxon>
        <taxon>Carangaria</taxon>
        <taxon>Carangaria incertae sedis</taxon>
        <taxon>Centropomidae</taxon>
        <taxon>Lates</taxon>
    </lineage>
</organism>
<feature type="transmembrane region" description="Helical" evidence="5">
    <location>
        <begin position="53"/>
        <end position="77"/>
    </location>
</feature>
<dbReference type="GO" id="GO:0043123">
    <property type="term" value="P:positive regulation of canonical NF-kappaB signal transduction"/>
    <property type="evidence" value="ECO:0007669"/>
    <property type="project" value="TreeGrafter"/>
</dbReference>
<keyword evidence="3" id="KW-0202">Cytokine</keyword>
<evidence type="ECO:0000256" key="3">
    <source>
        <dbReference type="ARBA" id="ARBA00022514"/>
    </source>
</evidence>
<dbReference type="GO" id="GO:0030903">
    <property type="term" value="P:notochord development"/>
    <property type="evidence" value="ECO:0007669"/>
    <property type="project" value="Ensembl"/>
</dbReference>
<dbReference type="PANTHER" id="PTHR11471:SF33">
    <property type="entry name" value="TUMOR NECROSIS FACTOR LIGAND SUPERFAMILY MEMBER 6"/>
    <property type="match status" value="1"/>
</dbReference>
<dbReference type="Gene3D" id="2.60.120.40">
    <property type="match status" value="1"/>
</dbReference>
<reference evidence="8" key="1">
    <citation type="submission" date="2015-09" db="EMBL/GenBank/DDBJ databases">
        <authorList>
            <person name="Sai Rama Sridatta P."/>
        </authorList>
    </citation>
    <scope>NUCLEOTIDE SEQUENCE [LARGE SCALE GENOMIC DNA]</scope>
</reference>
<comment type="similarity">
    <text evidence="2">Belongs to the tumor necrosis factor family.</text>
</comment>
<name>A0A4W6CYR9_LATCA</name>
<evidence type="ECO:0000313" key="9">
    <source>
        <dbReference type="RefSeq" id="XP_018525622.1"/>
    </source>
</evidence>
<dbReference type="GeneTree" id="ENSGT01060000248544"/>